<dbReference type="InterPro" id="IPR050991">
    <property type="entry name" value="ECM_Regulatory_Proteins"/>
</dbReference>
<dbReference type="RefSeq" id="WP_245120463.1">
    <property type="nucleotide sequence ID" value="NZ_CP095061.1"/>
</dbReference>
<evidence type="ECO:0000256" key="1">
    <source>
        <dbReference type="ARBA" id="ARBA00022737"/>
    </source>
</evidence>
<proteinExistence type="predicted"/>
<name>A0ABY4G6K6_9BACT</name>
<organism evidence="4 5">
    <name type="scientific">Hymenobacter volaticus</name>
    <dbReference type="NCBI Taxonomy" id="2932254"/>
    <lineage>
        <taxon>Bacteria</taxon>
        <taxon>Pseudomonadati</taxon>
        <taxon>Bacteroidota</taxon>
        <taxon>Cytophagia</taxon>
        <taxon>Cytophagales</taxon>
        <taxon>Hymenobacteraceae</taxon>
        <taxon>Hymenobacter</taxon>
    </lineage>
</organism>
<feature type="domain" description="Fibronectin type-III" evidence="3">
    <location>
        <begin position="223"/>
        <end position="310"/>
    </location>
</feature>
<keyword evidence="5" id="KW-1185">Reference proteome</keyword>
<accession>A0ABY4G6K6</accession>
<feature type="domain" description="Fibronectin type-III" evidence="3">
    <location>
        <begin position="464"/>
        <end position="553"/>
    </location>
</feature>
<dbReference type="Gene3D" id="2.60.40.10">
    <property type="entry name" value="Immunoglobulins"/>
    <property type="match status" value="3"/>
</dbReference>
<evidence type="ECO:0000313" key="5">
    <source>
        <dbReference type="Proteomes" id="UP000830401"/>
    </source>
</evidence>
<keyword evidence="2" id="KW-0732">Signal</keyword>
<dbReference type="InterPro" id="IPR013783">
    <property type="entry name" value="Ig-like_fold"/>
</dbReference>
<dbReference type="NCBIfam" id="TIGR04183">
    <property type="entry name" value="Por_Secre_tail"/>
    <property type="match status" value="1"/>
</dbReference>
<dbReference type="PANTHER" id="PTHR46708:SF2">
    <property type="entry name" value="FIBRONECTIN TYPE-III DOMAIN-CONTAINING PROTEIN"/>
    <property type="match status" value="1"/>
</dbReference>
<dbReference type="InterPro" id="IPR026444">
    <property type="entry name" value="Secre_tail"/>
</dbReference>
<dbReference type="CDD" id="cd00063">
    <property type="entry name" value="FN3"/>
    <property type="match status" value="1"/>
</dbReference>
<evidence type="ECO:0000259" key="3">
    <source>
        <dbReference type="PROSITE" id="PS50853"/>
    </source>
</evidence>
<dbReference type="PANTHER" id="PTHR46708">
    <property type="entry name" value="TENASCIN"/>
    <property type="match status" value="1"/>
</dbReference>
<sequence length="1056" mass="107000">MKANFYSLISWVSDGLRSRLTAMAAAMLLAPAAWAQIEVPAGNVDSGTNGRKPFGTWWGYERSAMIYTAAEIGTTGNLTRIGFYLNAVNAPGAAATKIYLKKVSNATFAAATTVAVEETGATLVYDATIPASSFTANTWVSVPLTAPFAYDGTANLEVIVETNTPAAGNETSASKVFRYSSTGTNNRTQFWQTDDAPPTTVGTLSILRPNIQLTGLNPLACAPIATLNVNNITTTSAQLSFTPSATSTSYTVTYTPAGGTATTITPAPTGSPINLTGLTLNTAYTVTITSNCAGSTTSPVVTTTFTTLAVSNDNPSGAIALPISATCVPTNGTNVGATTTPPNGYVNPGASPNNCGAALTPRDVWYTFTTAASGAGSTAATLQVTGNAAGYIRVFSSANGAAGPFTERACASGGANNTVSIPLNLTGLTASTTYYVAVSGYGSADTTGPFTICASSTPVAICAPPLALSFGNITATSANLIFTPGAGNTSYTVTYYPTATPTMTTTITPAPTGSPVALTGLTANTAYTVTIQALCSAGGTTPAITRTFTTSPPPPANDNCAGATALATAATCTPITTSNAGATASTGVPAPSSTTGTGCFVAATPVNNDVWYSIVVPASGGVTVTTSAVTGSPVNDMGLVLYTGTCGALTEVACSDDISSTNFFSSARATGLTPGSTVYARVWSFGTTPTGQFGICAVPTIANDAAVQIIYSVSKAPISAPQTIQAVVQNLGSSPLTNVPVILAVTGSSPYANGKIVPTLAPGASAIVTFDTYTPTATGSNTITVTVPDDGLNTNNSQTTTTTVTTNSLSYYVEGQATTTSVSVSSTNPGGTLAVKHIINTPSTIGEVRLTFLASTAAATYQVVILNATATGQPGTVVFTSPTLTKPTTAGVVTVPVTNTAVNGTFFVGLKEVSGGVGIAYQVEDPLRPNTYFYQTSATGAWTDVNTTTLKTRLGIEVGFSTRILSARSAALTQAISLYPNPAHDAFTLNLPAIAGQRTAKLTLINMLGQPVQTRTVQLGANGTETQVKVDGLAAGLYTLQIQTANQLATKQVVVE</sequence>
<gene>
    <name evidence="4" type="ORF">MUN86_00230</name>
</gene>
<dbReference type="Proteomes" id="UP000830401">
    <property type="component" value="Chromosome"/>
</dbReference>
<protein>
    <submittedName>
        <fullName evidence="4">Fibronectin type III domain-containing protein</fullName>
    </submittedName>
</protein>
<feature type="signal peptide" evidence="2">
    <location>
        <begin position="1"/>
        <end position="35"/>
    </location>
</feature>
<dbReference type="InterPro" id="IPR003961">
    <property type="entry name" value="FN3_dom"/>
</dbReference>
<dbReference type="InterPro" id="IPR036116">
    <property type="entry name" value="FN3_sf"/>
</dbReference>
<evidence type="ECO:0000256" key="2">
    <source>
        <dbReference type="SAM" id="SignalP"/>
    </source>
</evidence>
<feature type="chain" id="PRO_5045778716" evidence="2">
    <location>
        <begin position="36"/>
        <end position="1056"/>
    </location>
</feature>
<dbReference type="SUPFAM" id="SSF49265">
    <property type="entry name" value="Fibronectin type III"/>
    <property type="match status" value="2"/>
</dbReference>
<dbReference type="PROSITE" id="PS50853">
    <property type="entry name" value="FN3"/>
    <property type="match status" value="2"/>
</dbReference>
<dbReference type="SMART" id="SM00060">
    <property type="entry name" value="FN3"/>
    <property type="match status" value="3"/>
</dbReference>
<dbReference type="Pfam" id="PF00041">
    <property type="entry name" value="fn3"/>
    <property type="match status" value="2"/>
</dbReference>
<reference evidence="4" key="1">
    <citation type="submission" date="2022-04" db="EMBL/GenBank/DDBJ databases">
        <title>Hymenobacter sp. isolated from the air.</title>
        <authorList>
            <person name="Won M."/>
            <person name="Lee C.-M."/>
            <person name="Woen H.-Y."/>
            <person name="Kwon S.-W."/>
        </authorList>
    </citation>
    <scope>NUCLEOTIDE SEQUENCE</scope>
    <source>
        <strain evidence="4">5420S-77</strain>
    </source>
</reference>
<dbReference type="EMBL" id="CP095061">
    <property type="protein sequence ID" value="UOQ66397.1"/>
    <property type="molecule type" value="Genomic_DNA"/>
</dbReference>
<dbReference type="Pfam" id="PF18962">
    <property type="entry name" value="Por_Secre_tail"/>
    <property type="match status" value="1"/>
</dbReference>
<evidence type="ECO:0000313" key="4">
    <source>
        <dbReference type="EMBL" id="UOQ66397.1"/>
    </source>
</evidence>
<keyword evidence="1" id="KW-0677">Repeat</keyword>